<dbReference type="PANTHER" id="PTHR33164:SF104">
    <property type="entry name" value="TRANSCRIPTIONAL REGULATORY PROTEIN"/>
    <property type="match status" value="1"/>
</dbReference>
<sequence length="156" mass="16490">MPEALPPDPRIPPIRDASRRLVRELGFLRPTLAGTELPASAVHALVEIGRAGPLRAAELAERLVLEKSSISRMLAKLVASGELAETPSPEDGRAKLLSLTQRGRATLARIDAFAEAQVAAALRRMPPAAAASLAEGLAAYAAALAACRREREKEDG</sequence>
<dbReference type="RefSeq" id="WP_252953580.1">
    <property type="nucleotide sequence ID" value="NZ_JAFIRR010000071.1"/>
</dbReference>
<dbReference type="InterPro" id="IPR039422">
    <property type="entry name" value="MarR/SlyA-like"/>
</dbReference>
<keyword evidence="3" id="KW-1185">Reference proteome</keyword>
<evidence type="ECO:0000313" key="2">
    <source>
        <dbReference type="EMBL" id="MCO6416954.1"/>
    </source>
</evidence>
<proteinExistence type="predicted"/>
<feature type="domain" description="HTH marR-type" evidence="1">
    <location>
        <begin position="1"/>
        <end position="142"/>
    </location>
</feature>
<dbReference type="SUPFAM" id="SSF46785">
    <property type="entry name" value="Winged helix' DNA-binding domain"/>
    <property type="match status" value="1"/>
</dbReference>
<dbReference type="InterPro" id="IPR036388">
    <property type="entry name" value="WH-like_DNA-bd_sf"/>
</dbReference>
<dbReference type="EMBL" id="JAFIRR010000071">
    <property type="protein sequence ID" value="MCO6416954.1"/>
    <property type="molecule type" value="Genomic_DNA"/>
</dbReference>
<dbReference type="SMART" id="SM00347">
    <property type="entry name" value="HTH_MARR"/>
    <property type="match status" value="1"/>
</dbReference>
<reference evidence="2 3" key="1">
    <citation type="submission" date="2021-12" db="EMBL/GenBank/DDBJ databases">
        <title>Siccirubricoccus leaddurans sp. nov., a high concentration Zn2+ tolerance bacterium.</title>
        <authorList>
            <person name="Cao Y."/>
        </authorList>
    </citation>
    <scope>NUCLEOTIDE SEQUENCE [LARGE SCALE GENOMIC DNA]</scope>
    <source>
        <strain evidence="2 3">KC 17139</strain>
    </source>
</reference>
<dbReference type="PANTHER" id="PTHR33164">
    <property type="entry name" value="TRANSCRIPTIONAL REGULATOR, MARR FAMILY"/>
    <property type="match status" value="1"/>
</dbReference>
<dbReference type="InterPro" id="IPR036390">
    <property type="entry name" value="WH_DNA-bd_sf"/>
</dbReference>
<accession>A0ABT1D6Y8</accession>
<dbReference type="Gene3D" id="1.10.10.10">
    <property type="entry name" value="Winged helix-like DNA-binding domain superfamily/Winged helix DNA-binding domain"/>
    <property type="match status" value="1"/>
</dbReference>
<name>A0ABT1D6Y8_9PROT</name>
<evidence type="ECO:0000259" key="1">
    <source>
        <dbReference type="PROSITE" id="PS50995"/>
    </source>
</evidence>
<protein>
    <submittedName>
        <fullName evidence="2">MarR family transcriptional regulator</fullName>
    </submittedName>
</protein>
<dbReference type="PRINTS" id="PR00598">
    <property type="entry name" value="HTHMARR"/>
</dbReference>
<dbReference type="Pfam" id="PF12802">
    <property type="entry name" value="MarR_2"/>
    <property type="match status" value="1"/>
</dbReference>
<evidence type="ECO:0000313" key="3">
    <source>
        <dbReference type="Proteomes" id="UP001523392"/>
    </source>
</evidence>
<organism evidence="2 3">
    <name type="scientific">Siccirubricoccus soli</name>
    <dbReference type="NCBI Taxonomy" id="2899147"/>
    <lineage>
        <taxon>Bacteria</taxon>
        <taxon>Pseudomonadati</taxon>
        <taxon>Pseudomonadota</taxon>
        <taxon>Alphaproteobacteria</taxon>
        <taxon>Acetobacterales</taxon>
        <taxon>Roseomonadaceae</taxon>
        <taxon>Siccirubricoccus</taxon>
    </lineage>
</organism>
<gene>
    <name evidence="2" type="ORF">JYK14_12400</name>
</gene>
<dbReference type="Proteomes" id="UP001523392">
    <property type="component" value="Unassembled WGS sequence"/>
</dbReference>
<dbReference type="InterPro" id="IPR000835">
    <property type="entry name" value="HTH_MarR-typ"/>
</dbReference>
<dbReference type="PROSITE" id="PS50995">
    <property type="entry name" value="HTH_MARR_2"/>
    <property type="match status" value="1"/>
</dbReference>
<comment type="caution">
    <text evidence="2">The sequence shown here is derived from an EMBL/GenBank/DDBJ whole genome shotgun (WGS) entry which is preliminary data.</text>
</comment>